<comment type="pathway">
    <text evidence="1">Amino-acid biosynthesis; L-tryptophan biosynthesis; L-tryptophan from chorismate: step 5/5.</text>
</comment>
<name>A0A9D1PZH5_9FIRM</name>
<keyword evidence="6" id="KW-0057">Aromatic amino acid biosynthesis</keyword>
<dbReference type="InterPro" id="IPR013785">
    <property type="entry name" value="Aldolase_TIM"/>
</dbReference>
<evidence type="ECO:0000256" key="9">
    <source>
        <dbReference type="RuleBase" id="RU003662"/>
    </source>
</evidence>
<dbReference type="CDD" id="cd04724">
    <property type="entry name" value="Tryptophan_synthase_alpha"/>
    <property type="match status" value="1"/>
</dbReference>
<comment type="subunit">
    <text evidence="2">Tetramer of two alpha and two beta chains.</text>
</comment>
<comment type="catalytic activity">
    <reaction evidence="8">
        <text>(1S,2R)-1-C-(indol-3-yl)glycerol 3-phosphate + L-serine = D-glyceraldehyde 3-phosphate + L-tryptophan + H2O</text>
        <dbReference type="Rhea" id="RHEA:10532"/>
        <dbReference type="ChEBI" id="CHEBI:15377"/>
        <dbReference type="ChEBI" id="CHEBI:33384"/>
        <dbReference type="ChEBI" id="CHEBI:57912"/>
        <dbReference type="ChEBI" id="CHEBI:58866"/>
        <dbReference type="ChEBI" id="CHEBI:59776"/>
        <dbReference type="EC" id="4.2.1.20"/>
    </reaction>
</comment>
<dbReference type="PANTHER" id="PTHR43406:SF1">
    <property type="entry name" value="TRYPTOPHAN SYNTHASE ALPHA CHAIN, CHLOROPLASTIC"/>
    <property type="match status" value="1"/>
</dbReference>
<evidence type="ECO:0000256" key="5">
    <source>
        <dbReference type="ARBA" id="ARBA00022822"/>
    </source>
</evidence>
<dbReference type="Proteomes" id="UP000823990">
    <property type="component" value="Unassembled WGS sequence"/>
</dbReference>
<accession>A0A9D1PZH5</accession>
<evidence type="ECO:0000313" key="10">
    <source>
        <dbReference type="EMBL" id="HIW02469.1"/>
    </source>
</evidence>
<dbReference type="EMBL" id="DXHS01000068">
    <property type="protein sequence ID" value="HIW02469.1"/>
    <property type="molecule type" value="Genomic_DNA"/>
</dbReference>
<evidence type="ECO:0000256" key="8">
    <source>
        <dbReference type="ARBA" id="ARBA00049047"/>
    </source>
</evidence>
<reference evidence="10" key="2">
    <citation type="submission" date="2021-04" db="EMBL/GenBank/DDBJ databases">
        <authorList>
            <person name="Gilroy R."/>
        </authorList>
    </citation>
    <scope>NUCLEOTIDE SEQUENCE</scope>
    <source>
        <strain evidence="10">12435</strain>
    </source>
</reference>
<organism evidence="10 11">
    <name type="scientific">Candidatus Protoclostridium stercorigallinarum</name>
    <dbReference type="NCBI Taxonomy" id="2838741"/>
    <lineage>
        <taxon>Bacteria</taxon>
        <taxon>Bacillati</taxon>
        <taxon>Bacillota</taxon>
        <taxon>Clostridia</taxon>
        <taxon>Candidatus Protoclostridium</taxon>
    </lineage>
</organism>
<dbReference type="GO" id="GO:0005829">
    <property type="term" value="C:cytosol"/>
    <property type="evidence" value="ECO:0007669"/>
    <property type="project" value="TreeGrafter"/>
</dbReference>
<proteinExistence type="inferred from homology"/>
<reference evidence="10" key="1">
    <citation type="journal article" date="2021" name="PeerJ">
        <title>Extensive microbial diversity within the chicken gut microbiome revealed by metagenomics and culture.</title>
        <authorList>
            <person name="Gilroy R."/>
            <person name="Ravi A."/>
            <person name="Getino M."/>
            <person name="Pursley I."/>
            <person name="Horton D.L."/>
            <person name="Alikhan N.F."/>
            <person name="Baker D."/>
            <person name="Gharbi K."/>
            <person name="Hall N."/>
            <person name="Watson M."/>
            <person name="Adriaenssens E.M."/>
            <person name="Foster-Nyarko E."/>
            <person name="Jarju S."/>
            <person name="Secka A."/>
            <person name="Antonio M."/>
            <person name="Oren A."/>
            <person name="Chaudhuri R.R."/>
            <person name="La Ragione R."/>
            <person name="Hildebrand F."/>
            <person name="Pallen M.J."/>
        </authorList>
    </citation>
    <scope>NUCLEOTIDE SEQUENCE</scope>
    <source>
        <strain evidence="10">12435</strain>
    </source>
</reference>
<dbReference type="InterPro" id="IPR002028">
    <property type="entry name" value="Trp_synthase_suA"/>
</dbReference>
<keyword evidence="4" id="KW-0028">Amino-acid biosynthesis</keyword>
<dbReference type="Pfam" id="PF00290">
    <property type="entry name" value="Trp_syntA"/>
    <property type="match status" value="1"/>
</dbReference>
<evidence type="ECO:0000256" key="1">
    <source>
        <dbReference type="ARBA" id="ARBA00004733"/>
    </source>
</evidence>
<dbReference type="SUPFAM" id="SSF51366">
    <property type="entry name" value="Ribulose-phoshate binding barrel"/>
    <property type="match status" value="1"/>
</dbReference>
<evidence type="ECO:0000313" key="11">
    <source>
        <dbReference type="Proteomes" id="UP000823990"/>
    </source>
</evidence>
<dbReference type="Gene3D" id="3.20.20.70">
    <property type="entry name" value="Aldolase class I"/>
    <property type="match status" value="1"/>
</dbReference>
<gene>
    <name evidence="10" type="primary">trpA</name>
    <name evidence="10" type="ORF">H9892_03935</name>
</gene>
<dbReference type="AlphaFoldDB" id="A0A9D1PZH5"/>
<evidence type="ECO:0000256" key="2">
    <source>
        <dbReference type="ARBA" id="ARBA00011270"/>
    </source>
</evidence>
<keyword evidence="7 10" id="KW-0456">Lyase</keyword>
<comment type="similarity">
    <text evidence="9">Belongs to the TrpA family.</text>
</comment>
<dbReference type="InterPro" id="IPR011060">
    <property type="entry name" value="RibuloseP-bd_barrel"/>
</dbReference>
<evidence type="ECO:0000256" key="4">
    <source>
        <dbReference type="ARBA" id="ARBA00022605"/>
    </source>
</evidence>
<evidence type="ECO:0000256" key="3">
    <source>
        <dbReference type="ARBA" id="ARBA00012043"/>
    </source>
</evidence>
<dbReference type="PANTHER" id="PTHR43406">
    <property type="entry name" value="TRYPTOPHAN SYNTHASE, ALPHA CHAIN"/>
    <property type="match status" value="1"/>
</dbReference>
<evidence type="ECO:0000256" key="7">
    <source>
        <dbReference type="ARBA" id="ARBA00023239"/>
    </source>
</evidence>
<sequence>MNDMTSVFAKGKAVVPFITAGDPDAASTVKYILAMAEGGADMIVVSVPFSDPTAESPAAQEASLRALSGGMTPDGVLEILRTVCKKCDIPVLLTSYMNPVFFYGYDAFFSALGDIGAAFYTPDLPYEERGEISDIAAVHGVPVLTAVASSSGSRIPAIASAASGFVLIASPSDDPTGDDLAAAAKEVRKYTSVPVVADLGALGLDRASAAAPFDGVVTSYPVRLIASGATPSALGEYISELKKKINS</sequence>
<comment type="caution">
    <text evidence="10">The sequence shown here is derived from an EMBL/GenBank/DDBJ whole genome shotgun (WGS) entry which is preliminary data.</text>
</comment>
<dbReference type="EC" id="4.2.1.20" evidence="3"/>
<dbReference type="GO" id="GO:0004834">
    <property type="term" value="F:tryptophan synthase activity"/>
    <property type="evidence" value="ECO:0007669"/>
    <property type="project" value="UniProtKB-EC"/>
</dbReference>
<keyword evidence="5" id="KW-0822">Tryptophan biosynthesis</keyword>
<protein>
    <recommendedName>
        <fullName evidence="3">tryptophan synthase</fullName>
        <ecNumber evidence="3">4.2.1.20</ecNumber>
    </recommendedName>
</protein>
<dbReference type="NCBIfam" id="TIGR00262">
    <property type="entry name" value="trpA"/>
    <property type="match status" value="1"/>
</dbReference>
<evidence type="ECO:0000256" key="6">
    <source>
        <dbReference type="ARBA" id="ARBA00023141"/>
    </source>
</evidence>